<keyword evidence="1" id="KW-0479">Metal-binding</keyword>
<sequence length="978" mass="111664">MKTGSAINLYTEAMKLKKLSRNDLGELYVNRCELYLQEPSKNIDLLMFKKRNNNQSALEDAKRAVELCPRWIKAHLSLGRAYYAINKWEKALKCIDFASQLDKLPPGVFEIREKCKVMMKLTEEMPIFGEKVPQNDEEMINMVNKRAGMNLTMEMAQEMKKKLKNSNDPNAVVWRAHRHMLGFDGFEKNCKLGVELYTKAALAGNAEAKFNLGVIYKEGKHLARDLKKAVKLLEGAANVVSKTGYKLVGVSEAQFELGNMYMSGKGVSRDTEKAIHWFMKSSENGGKMAPNILGNFYFHGNCVEKNVRKAVQFWELAAQRYDVISMQSLAEYYLAYDVDPSKALQWHQRALETGEIEENSSKAFISMVEDIKRDFKAGDEEMKRWEKKNGFTQFDCAMPDRRERYLESKLPGSAQFGKYLQSLRTSTSECLPCSITTTGKVTFDEDVINEYAAKGYVTAIKFQKAVIHFQTGSLYLKLFGRQCWSLIVHELAQSFRITEKILENYETHSKAIDVVDWAMRSVAERQNCEIDRDLRVCYVILHANNMIETIEFLRESIRLYPNDIWFQETLCSFLGFVNAHEEGIKMANEGLAKDPDNLEFLYLRSAHLRNMKRMDKKAVTEAQEKFLAVAPPDHLKVPQVYYSLAFDHIRAAGKTENPKSNPKTRNMTMDVVAKYYKLGLEAENHQIPCFLPVKCDQKTILDEMMALKPFRTAVNRLQTLKTEVKTAENPSKPKTEVKTAENPSKPKKAAKITKKTGTPKKEDTEILIEQARLAKLTNPQREGVIRDHREVIFNLKKQLRSMKSSRSFTANITYQTKMKQEGPPQLSEVKSITLQEMDPLKEHIYNGFAFKCVVIDEPTLGFTGVGIVVEDENGDVQRACVYNISQDESVHGKIGYGCRITILNPYFRIAVDQKAIIRVDDVESVIFESGPDRSRCRYCGKTGAVKTCGRCSKACYCSRECQIGDWKILRHKFVCGSL</sequence>
<dbReference type="OMA" id="NARICFV"/>
<protein>
    <recommendedName>
        <fullName evidence="7">MYND-type domain-containing protein</fullName>
    </recommendedName>
</protein>
<keyword evidence="2 5" id="KW-0863">Zinc-finger</keyword>
<dbReference type="Pfam" id="PF01753">
    <property type="entry name" value="zf-MYND"/>
    <property type="match status" value="1"/>
</dbReference>
<evidence type="ECO:0000256" key="6">
    <source>
        <dbReference type="SAM" id="MobiDB-lite"/>
    </source>
</evidence>
<dbReference type="Proteomes" id="UP000014500">
    <property type="component" value="Unassembled WGS sequence"/>
</dbReference>
<reference evidence="8" key="2">
    <citation type="submission" date="2015-02" db="UniProtKB">
        <authorList>
            <consortium name="EnsemblMetazoa"/>
        </authorList>
    </citation>
    <scope>IDENTIFICATION</scope>
</reference>
<proteinExistence type="inferred from homology"/>
<dbReference type="InterPro" id="IPR011990">
    <property type="entry name" value="TPR-like_helical_dom_sf"/>
</dbReference>
<dbReference type="InterPro" id="IPR050767">
    <property type="entry name" value="Sel1_AlgK"/>
</dbReference>
<dbReference type="PANTHER" id="PTHR11102">
    <property type="entry name" value="SEL-1-LIKE PROTEIN"/>
    <property type="match status" value="1"/>
</dbReference>
<dbReference type="InterPro" id="IPR002893">
    <property type="entry name" value="Znf_MYND"/>
</dbReference>
<evidence type="ECO:0000256" key="5">
    <source>
        <dbReference type="PROSITE-ProRule" id="PRU00134"/>
    </source>
</evidence>
<dbReference type="Gene3D" id="1.25.40.10">
    <property type="entry name" value="Tetratricopeptide repeat domain"/>
    <property type="match status" value="3"/>
</dbReference>
<dbReference type="PROSITE" id="PS50865">
    <property type="entry name" value="ZF_MYND_2"/>
    <property type="match status" value="1"/>
</dbReference>
<dbReference type="Pfam" id="PF08238">
    <property type="entry name" value="Sel1"/>
    <property type="match status" value="5"/>
</dbReference>
<dbReference type="AlphaFoldDB" id="T1INS6"/>
<feature type="compositionally biased region" description="Basic residues" evidence="6">
    <location>
        <begin position="745"/>
        <end position="758"/>
    </location>
</feature>
<feature type="region of interest" description="Disordered" evidence="6">
    <location>
        <begin position="724"/>
        <end position="761"/>
    </location>
</feature>
<dbReference type="EMBL" id="JH431203">
    <property type="status" value="NOT_ANNOTATED_CDS"/>
    <property type="molecule type" value="Genomic_DNA"/>
</dbReference>
<evidence type="ECO:0000313" key="9">
    <source>
        <dbReference type="Proteomes" id="UP000014500"/>
    </source>
</evidence>
<evidence type="ECO:0000256" key="1">
    <source>
        <dbReference type="ARBA" id="ARBA00022723"/>
    </source>
</evidence>
<reference evidence="9" key="1">
    <citation type="submission" date="2011-05" db="EMBL/GenBank/DDBJ databases">
        <authorList>
            <person name="Richards S.R."/>
            <person name="Qu J."/>
            <person name="Jiang H."/>
            <person name="Jhangiani S.N."/>
            <person name="Agravi P."/>
            <person name="Goodspeed R."/>
            <person name="Gross S."/>
            <person name="Mandapat C."/>
            <person name="Jackson L."/>
            <person name="Mathew T."/>
            <person name="Pu L."/>
            <person name="Thornton R."/>
            <person name="Saada N."/>
            <person name="Wilczek-Boney K.B."/>
            <person name="Lee S."/>
            <person name="Kovar C."/>
            <person name="Wu Y."/>
            <person name="Scherer S.E."/>
            <person name="Worley K.C."/>
            <person name="Muzny D.M."/>
            <person name="Gibbs R."/>
        </authorList>
    </citation>
    <scope>NUCLEOTIDE SEQUENCE</scope>
    <source>
        <strain evidence="9">Brora</strain>
    </source>
</reference>
<evidence type="ECO:0000256" key="4">
    <source>
        <dbReference type="ARBA" id="ARBA00038101"/>
    </source>
</evidence>
<dbReference type="GO" id="GO:0008270">
    <property type="term" value="F:zinc ion binding"/>
    <property type="evidence" value="ECO:0007669"/>
    <property type="project" value="UniProtKB-KW"/>
</dbReference>
<keyword evidence="3" id="KW-0862">Zinc</keyword>
<feature type="domain" description="MYND-type" evidence="7">
    <location>
        <begin position="936"/>
        <end position="975"/>
    </location>
</feature>
<dbReference type="PhylomeDB" id="T1INS6"/>
<evidence type="ECO:0000313" key="8">
    <source>
        <dbReference type="EnsemblMetazoa" id="SMAR002661-PA"/>
    </source>
</evidence>
<dbReference type="EnsemblMetazoa" id="SMAR002661-RA">
    <property type="protein sequence ID" value="SMAR002661-PA"/>
    <property type="gene ID" value="SMAR002661"/>
</dbReference>
<accession>T1INS6</accession>
<evidence type="ECO:0000259" key="7">
    <source>
        <dbReference type="PROSITE" id="PS50865"/>
    </source>
</evidence>
<feature type="compositionally biased region" description="Basic and acidic residues" evidence="6">
    <location>
        <begin position="724"/>
        <end position="739"/>
    </location>
</feature>
<dbReference type="HOGENOM" id="CLU_288260_0_0_1"/>
<dbReference type="SMART" id="SM00671">
    <property type="entry name" value="SEL1"/>
    <property type="match status" value="6"/>
</dbReference>
<organism evidence="8 9">
    <name type="scientific">Strigamia maritima</name>
    <name type="common">European centipede</name>
    <name type="synonym">Geophilus maritimus</name>
    <dbReference type="NCBI Taxonomy" id="126957"/>
    <lineage>
        <taxon>Eukaryota</taxon>
        <taxon>Metazoa</taxon>
        <taxon>Ecdysozoa</taxon>
        <taxon>Arthropoda</taxon>
        <taxon>Myriapoda</taxon>
        <taxon>Chilopoda</taxon>
        <taxon>Pleurostigmophora</taxon>
        <taxon>Geophilomorpha</taxon>
        <taxon>Linotaeniidae</taxon>
        <taxon>Strigamia</taxon>
    </lineage>
</organism>
<dbReference type="SUPFAM" id="SSF144232">
    <property type="entry name" value="HIT/MYND zinc finger-like"/>
    <property type="match status" value="1"/>
</dbReference>
<dbReference type="PROSITE" id="PS01360">
    <property type="entry name" value="ZF_MYND_1"/>
    <property type="match status" value="1"/>
</dbReference>
<dbReference type="PANTHER" id="PTHR11102:SF160">
    <property type="entry name" value="ERAD-ASSOCIATED E3 UBIQUITIN-PROTEIN LIGASE COMPONENT HRD3"/>
    <property type="match status" value="1"/>
</dbReference>
<dbReference type="Gene3D" id="6.10.140.2220">
    <property type="match status" value="1"/>
</dbReference>
<keyword evidence="9" id="KW-1185">Reference proteome</keyword>
<dbReference type="SUPFAM" id="SSF48452">
    <property type="entry name" value="TPR-like"/>
    <property type="match status" value="2"/>
</dbReference>
<name>T1INS6_STRMM</name>
<evidence type="ECO:0000256" key="2">
    <source>
        <dbReference type="ARBA" id="ARBA00022771"/>
    </source>
</evidence>
<dbReference type="InterPro" id="IPR006597">
    <property type="entry name" value="Sel1-like"/>
</dbReference>
<dbReference type="eggNOG" id="KOG1550">
    <property type="taxonomic scope" value="Eukaryota"/>
</dbReference>
<dbReference type="SUPFAM" id="SSF81901">
    <property type="entry name" value="HCP-like"/>
    <property type="match status" value="1"/>
</dbReference>
<comment type="similarity">
    <text evidence="4">Belongs to the sel-1 family.</text>
</comment>
<dbReference type="STRING" id="126957.T1INS6"/>
<evidence type="ECO:0000256" key="3">
    <source>
        <dbReference type="ARBA" id="ARBA00022833"/>
    </source>
</evidence>